<dbReference type="GO" id="GO:0006396">
    <property type="term" value="P:RNA processing"/>
    <property type="evidence" value="ECO:0007669"/>
    <property type="project" value="InterPro"/>
</dbReference>
<evidence type="ECO:0000313" key="5">
    <source>
        <dbReference type="EMBL" id="VEJ36275.1"/>
    </source>
</evidence>
<dbReference type="AlphaFoldDB" id="A0A3S4Y874"/>
<dbReference type="NCBIfam" id="TIGR00186">
    <property type="entry name" value="rRNA_methyl_3"/>
    <property type="match status" value="1"/>
</dbReference>
<dbReference type="InterPro" id="IPR029064">
    <property type="entry name" value="Ribosomal_eL30-like_sf"/>
</dbReference>
<dbReference type="InterPro" id="IPR029028">
    <property type="entry name" value="Alpha/beta_knot_MTases"/>
</dbReference>
<reference evidence="5 6" key="1">
    <citation type="submission" date="2018-12" db="EMBL/GenBank/DDBJ databases">
        <authorList>
            <consortium name="Pathogen Informatics"/>
        </authorList>
    </citation>
    <scope>NUCLEOTIDE SEQUENCE [LARGE SCALE GENOMIC DNA]</scope>
    <source>
        <strain evidence="5 6">NCTC13079</strain>
    </source>
</reference>
<keyword evidence="3 5" id="KW-0808">Transferase</keyword>
<proteinExistence type="inferred from homology"/>
<dbReference type="KEGG" id="piv:NCTC13079_01479"/>
<dbReference type="SUPFAM" id="SSF55315">
    <property type="entry name" value="L30e-like"/>
    <property type="match status" value="1"/>
</dbReference>
<organism evidence="5 6">
    <name type="scientific">Aedoeadaptatus ivorii</name>
    <dbReference type="NCBI Taxonomy" id="54006"/>
    <lineage>
        <taxon>Bacteria</taxon>
        <taxon>Bacillati</taxon>
        <taxon>Bacillota</taxon>
        <taxon>Tissierellia</taxon>
        <taxon>Tissierellales</taxon>
        <taxon>Peptoniphilaceae</taxon>
        <taxon>Aedoeadaptatus</taxon>
    </lineage>
</organism>
<dbReference type="SMART" id="SM00967">
    <property type="entry name" value="SpoU_sub_bind"/>
    <property type="match status" value="1"/>
</dbReference>
<evidence type="ECO:0000256" key="3">
    <source>
        <dbReference type="ARBA" id="ARBA00022679"/>
    </source>
</evidence>
<dbReference type="OrthoDB" id="9794400at2"/>
<protein>
    <submittedName>
        <fullName evidence="5">TrmH family tRNA/rRNA methyltransferase</fullName>
        <ecNumber evidence="5">2.1.1.-</ecNumber>
    </submittedName>
</protein>
<dbReference type="GO" id="GO:0032259">
    <property type="term" value="P:methylation"/>
    <property type="evidence" value="ECO:0007669"/>
    <property type="project" value="UniProtKB-KW"/>
</dbReference>
<dbReference type="RefSeq" id="WP_126466172.1">
    <property type="nucleotide sequence ID" value="NZ_LR134523.1"/>
</dbReference>
<gene>
    <name evidence="5" type="ORF">NCTC13079_01479</name>
</gene>
<evidence type="ECO:0000313" key="6">
    <source>
        <dbReference type="Proteomes" id="UP000269544"/>
    </source>
</evidence>
<sequence>METAMIYGRHPVLETLGPKVDKLYIQKGAKDGSIGKIRRVAKELGIFVQEREKSRLDEMTAGANHQGVVCFVSDFRYAEIDEMLALAEARGEDPLLVLLDSVHDPHNLGAVIRSALAMGAHGVIIPKHRAASVNATVYKTSAGAVDEMLVAKVTNLNRTIEDLKQKNIWVYGADAGQAPLYTADLTGPIAIVVGNEGDGIAEKTKEHTDVLLSIPMPGGFESLNASVAASIFLYETLRQRDGKQKKV</sequence>
<name>A0A3S4Y874_9FIRM</name>
<dbReference type="GO" id="GO:0005829">
    <property type="term" value="C:cytosol"/>
    <property type="evidence" value="ECO:0007669"/>
    <property type="project" value="TreeGrafter"/>
</dbReference>
<keyword evidence="2 5" id="KW-0489">Methyltransferase</keyword>
<dbReference type="Pfam" id="PF00588">
    <property type="entry name" value="SpoU_methylase"/>
    <property type="match status" value="1"/>
</dbReference>
<feature type="domain" description="RNA 2-O ribose methyltransferase substrate binding" evidence="4">
    <location>
        <begin position="5"/>
        <end position="78"/>
    </location>
</feature>
<keyword evidence="6" id="KW-1185">Reference proteome</keyword>
<dbReference type="Proteomes" id="UP000269544">
    <property type="component" value="Chromosome"/>
</dbReference>
<dbReference type="Pfam" id="PF08032">
    <property type="entry name" value="SpoU_sub_bind"/>
    <property type="match status" value="1"/>
</dbReference>
<comment type="similarity">
    <text evidence="1">Belongs to the class IV-like SAM-binding methyltransferase superfamily. RNA methyltransferase TrmH family.</text>
</comment>
<dbReference type="GO" id="GO:0003723">
    <property type="term" value="F:RNA binding"/>
    <property type="evidence" value="ECO:0007669"/>
    <property type="project" value="InterPro"/>
</dbReference>
<dbReference type="GO" id="GO:0008173">
    <property type="term" value="F:RNA methyltransferase activity"/>
    <property type="evidence" value="ECO:0007669"/>
    <property type="project" value="InterPro"/>
</dbReference>
<evidence type="ECO:0000256" key="2">
    <source>
        <dbReference type="ARBA" id="ARBA00022603"/>
    </source>
</evidence>
<dbReference type="InterPro" id="IPR013123">
    <property type="entry name" value="SpoU_subst-bd"/>
</dbReference>
<dbReference type="EC" id="2.1.1.-" evidence="5"/>
<dbReference type="PANTHER" id="PTHR46429">
    <property type="entry name" value="23S RRNA (GUANOSINE-2'-O-)-METHYLTRANSFERASE RLMB"/>
    <property type="match status" value="1"/>
</dbReference>
<dbReference type="PANTHER" id="PTHR46429:SF1">
    <property type="entry name" value="23S RRNA (GUANOSINE-2'-O-)-METHYLTRANSFERASE RLMB"/>
    <property type="match status" value="1"/>
</dbReference>
<dbReference type="Gene3D" id="3.30.1330.30">
    <property type="match status" value="1"/>
</dbReference>
<dbReference type="SUPFAM" id="SSF75217">
    <property type="entry name" value="alpha/beta knot"/>
    <property type="match status" value="1"/>
</dbReference>
<dbReference type="InterPro" id="IPR001537">
    <property type="entry name" value="SpoU_MeTrfase"/>
</dbReference>
<accession>A0A3S4Y874</accession>
<dbReference type="InterPro" id="IPR004441">
    <property type="entry name" value="rRNA_MeTrfase_TrmH"/>
</dbReference>
<dbReference type="EMBL" id="LR134523">
    <property type="protein sequence ID" value="VEJ36275.1"/>
    <property type="molecule type" value="Genomic_DNA"/>
</dbReference>
<dbReference type="CDD" id="cd18103">
    <property type="entry name" value="SpoU-like_RlmB"/>
    <property type="match status" value="1"/>
</dbReference>
<evidence type="ECO:0000256" key="1">
    <source>
        <dbReference type="ARBA" id="ARBA00007228"/>
    </source>
</evidence>
<dbReference type="InterPro" id="IPR029026">
    <property type="entry name" value="tRNA_m1G_MTases_N"/>
</dbReference>
<evidence type="ECO:0000259" key="4">
    <source>
        <dbReference type="SMART" id="SM00967"/>
    </source>
</evidence>
<dbReference type="FunFam" id="3.40.1280.10:FF:000008">
    <property type="entry name" value="Group 3 RNA methyltransferase TrmH"/>
    <property type="match status" value="1"/>
</dbReference>
<dbReference type="Gene3D" id="3.40.1280.10">
    <property type="match status" value="1"/>
</dbReference>